<organism evidence="1 2">
    <name type="scientific">Dyadobacter chenwenxiniae</name>
    <dbReference type="NCBI Taxonomy" id="2906456"/>
    <lineage>
        <taxon>Bacteria</taxon>
        <taxon>Pseudomonadati</taxon>
        <taxon>Bacteroidota</taxon>
        <taxon>Cytophagia</taxon>
        <taxon>Cytophagales</taxon>
        <taxon>Spirosomataceae</taxon>
        <taxon>Dyadobacter</taxon>
    </lineage>
</organism>
<dbReference type="RefSeq" id="WP_234656250.1">
    <property type="nucleotide sequence ID" value="NZ_CP094997.1"/>
</dbReference>
<reference evidence="1" key="1">
    <citation type="submission" date="2021-12" db="EMBL/GenBank/DDBJ databases">
        <title>Novel species in genus Dyadobacter.</title>
        <authorList>
            <person name="Ma C."/>
        </authorList>
    </citation>
    <scope>NUCLEOTIDE SEQUENCE</scope>
    <source>
        <strain evidence="1">LJ419</strain>
    </source>
</reference>
<dbReference type="Proteomes" id="UP001139000">
    <property type="component" value="Unassembled WGS sequence"/>
</dbReference>
<proteinExistence type="predicted"/>
<dbReference type="AlphaFoldDB" id="A0A9X1PQT8"/>
<comment type="caution">
    <text evidence="1">The sequence shown here is derived from an EMBL/GenBank/DDBJ whole genome shotgun (WGS) entry which is preliminary data.</text>
</comment>
<accession>A0A9X1PQT8</accession>
<dbReference type="Gene3D" id="2.60.120.10">
    <property type="entry name" value="Jelly Rolls"/>
    <property type="match status" value="1"/>
</dbReference>
<keyword evidence="2" id="KW-1185">Reference proteome</keyword>
<name>A0A9X1PQT8_9BACT</name>
<dbReference type="SUPFAM" id="SSF51206">
    <property type="entry name" value="cAMP-binding domain-like"/>
    <property type="match status" value="1"/>
</dbReference>
<evidence type="ECO:0000313" key="1">
    <source>
        <dbReference type="EMBL" id="MCF0063231.1"/>
    </source>
</evidence>
<dbReference type="InterPro" id="IPR018490">
    <property type="entry name" value="cNMP-bd_dom_sf"/>
</dbReference>
<dbReference type="InterPro" id="IPR014710">
    <property type="entry name" value="RmlC-like_jellyroll"/>
</dbReference>
<evidence type="ECO:0000313" key="2">
    <source>
        <dbReference type="Proteomes" id="UP001139000"/>
    </source>
</evidence>
<gene>
    <name evidence="1" type="ORF">LXM26_17110</name>
</gene>
<sequence>MDESYYTKLFDYIEQILILPESDKDAIRDSFKPAFVPKNTIIEPAGRIPDYHNFIVAGYMRNYYLDEDNNEITTDLNEGSRFFTSYSHFMNRTVSNENLHCITDCKLLRISRQEVESRASVSSTQKEYTIRILQKHLQQDKDRINDLVNLTAEGRYRKLLIEKPDILKNVPLRYIASYLGITQRHISRLRSAISK</sequence>
<protein>
    <submittedName>
        <fullName evidence="1">Crp/Fnr family transcriptional regulator</fullName>
    </submittedName>
</protein>
<dbReference type="EMBL" id="JAJTTC010000004">
    <property type="protein sequence ID" value="MCF0063231.1"/>
    <property type="molecule type" value="Genomic_DNA"/>
</dbReference>